<dbReference type="CDD" id="cd05710">
    <property type="entry name" value="SIS_1"/>
    <property type="match status" value="1"/>
</dbReference>
<dbReference type="GO" id="GO:0016853">
    <property type="term" value="F:isomerase activity"/>
    <property type="evidence" value="ECO:0007669"/>
    <property type="project" value="UniProtKB-KW"/>
</dbReference>
<dbReference type="PANTHER" id="PTHR10937">
    <property type="entry name" value="GLUCOSAMINE--FRUCTOSE-6-PHOSPHATE AMINOTRANSFERASE, ISOMERIZING"/>
    <property type="match status" value="1"/>
</dbReference>
<dbReference type="SUPFAM" id="SSF53697">
    <property type="entry name" value="SIS domain"/>
    <property type="match status" value="1"/>
</dbReference>
<dbReference type="GO" id="GO:0006487">
    <property type="term" value="P:protein N-linked glycosylation"/>
    <property type="evidence" value="ECO:0007669"/>
    <property type="project" value="TreeGrafter"/>
</dbReference>
<dbReference type="Pfam" id="PF01380">
    <property type="entry name" value="SIS"/>
    <property type="match status" value="1"/>
</dbReference>
<dbReference type="InterPro" id="IPR046348">
    <property type="entry name" value="SIS_dom_sf"/>
</dbReference>
<dbReference type="Gene3D" id="3.40.50.10490">
    <property type="entry name" value="Glucose-6-phosphate isomerase like protein, domain 1"/>
    <property type="match status" value="2"/>
</dbReference>
<dbReference type="RefSeq" id="WP_242962051.1">
    <property type="nucleotide sequence ID" value="NZ_OBMR01000008.1"/>
</dbReference>
<gene>
    <name evidence="2" type="ORF">SAMN02910411_2407</name>
</gene>
<sequence>MNNKISMWAEVEGPHLRSFDEDKIRDSINGALKLRSDIEKIVDTIWEDGFDGIYFMGIGGTYASSMQVEVYMRGRSKLPVYVENAAEFLTTGNKRFTEKSVLIYSSVSGNTKEMVELVKKVKDIGAKVFAFIDTPNTVLTQPENQDYLIMYPANEQLKFYMVANYLMYKNGEFEDYDEYNRQMEASLADALIDVEKSADEWAYNYASEKVDFLNSHKDLPHYFIGSGNQYGATYSYAMCYWEEQMWIRTKSISCQEFFHGMQEIIVADTPVTLFIGEDEQRPLAERVARFLPKVNANYTIIDTKEYPLKGISEKFRGSISHLVMRAVNARVDSYMELFLRHPLSIRRYYRQFDY</sequence>
<organism evidence="2 3">
    <name type="scientific">Pseudobutyrivibrio ruminis DSM 9787</name>
    <dbReference type="NCBI Taxonomy" id="1123011"/>
    <lineage>
        <taxon>Bacteria</taxon>
        <taxon>Bacillati</taxon>
        <taxon>Bacillota</taxon>
        <taxon>Clostridia</taxon>
        <taxon>Lachnospirales</taxon>
        <taxon>Lachnospiraceae</taxon>
        <taxon>Pseudobutyrivibrio</taxon>
    </lineage>
</organism>
<accession>A0A285SPM2</accession>
<dbReference type="GO" id="GO:0004360">
    <property type="term" value="F:glutamine-fructose-6-phosphate transaminase (isomerizing) activity"/>
    <property type="evidence" value="ECO:0007669"/>
    <property type="project" value="TreeGrafter"/>
</dbReference>
<keyword evidence="2" id="KW-0413">Isomerase</keyword>
<evidence type="ECO:0000313" key="3">
    <source>
        <dbReference type="Proteomes" id="UP000219563"/>
    </source>
</evidence>
<dbReference type="PIRSF" id="PIRSF009290">
    <property type="entry name" value="FrlB"/>
    <property type="match status" value="1"/>
</dbReference>
<feature type="domain" description="SIS" evidence="1">
    <location>
        <begin position="41"/>
        <end position="172"/>
    </location>
</feature>
<evidence type="ECO:0000259" key="1">
    <source>
        <dbReference type="PROSITE" id="PS51464"/>
    </source>
</evidence>
<dbReference type="PROSITE" id="PS51464">
    <property type="entry name" value="SIS"/>
    <property type="match status" value="1"/>
</dbReference>
<dbReference type="GO" id="GO:0006002">
    <property type="term" value="P:fructose 6-phosphate metabolic process"/>
    <property type="evidence" value="ECO:0007669"/>
    <property type="project" value="TreeGrafter"/>
</dbReference>
<dbReference type="InterPro" id="IPR024713">
    <property type="entry name" value="Fructosamine_deglycase_FrlB"/>
</dbReference>
<dbReference type="Proteomes" id="UP000219563">
    <property type="component" value="Unassembled WGS sequence"/>
</dbReference>
<dbReference type="EMBL" id="OBMR01000008">
    <property type="protein sequence ID" value="SOC08073.1"/>
    <property type="molecule type" value="Genomic_DNA"/>
</dbReference>
<evidence type="ECO:0000313" key="2">
    <source>
        <dbReference type="EMBL" id="SOC08073.1"/>
    </source>
</evidence>
<dbReference type="InterPro" id="IPR035488">
    <property type="entry name" value="FrlB_SIS"/>
</dbReference>
<proteinExistence type="predicted"/>
<dbReference type="InterPro" id="IPR001347">
    <property type="entry name" value="SIS_dom"/>
</dbReference>
<dbReference type="AlphaFoldDB" id="A0A285SPM2"/>
<dbReference type="GO" id="GO:0097367">
    <property type="term" value="F:carbohydrate derivative binding"/>
    <property type="evidence" value="ECO:0007669"/>
    <property type="project" value="InterPro"/>
</dbReference>
<name>A0A285SPM2_9FIRM</name>
<dbReference type="GO" id="GO:0006047">
    <property type="term" value="P:UDP-N-acetylglucosamine metabolic process"/>
    <property type="evidence" value="ECO:0007669"/>
    <property type="project" value="TreeGrafter"/>
</dbReference>
<reference evidence="2 3" key="1">
    <citation type="submission" date="2017-08" db="EMBL/GenBank/DDBJ databases">
        <authorList>
            <person name="de Groot N.N."/>
        </authorList>
    </citation>
    <scope>NUCLEOTIDE SEQUENCE [LARGE SCALE GENOMIC DNA]</scope>
    <source>
        <strain evidence="2 3">DSM 9787</strain>
    </source>
</reference>
<dbReference type="PANTHER" id="PTHR10937:SF14">
    <property type="entry name" value="FRUCTOSELYSINE 6-PHOSPHATE DEGLYCASE"/>
    <property type="match status" value="1"/>
</dbReference>
<protein>
    <submittedName>
        <fullName evidence="2">Fructoselysine-6-P-deglycase FrlB with duplicated sugar isomerase (SIS) domain</fullName>
    </submittedName>
</protein>